<sequence length="147" mass="15129">MGMSYSFADVTGTLVGPGGVVDLGHGSAVGEEGIKISMAAEGGSMTIGVDGCGMHNLNADKSGTVTIELLKTSPVNAKLQAMMNMQSQNASLWGKNIISITNTVSGDKTICSSCAFGKKPDVVYKKDGGVVSWTFNALSIDTILGTY</sequence>
<dbReference type="InterPro" id="IPR021695">
    <property type="entry name" value="Phage_KPP10_Orf10"/>
</dbReference>
<evidence type="ECO:0000313" key="1">
    <source>
        <dbReference type="EMBL" id="EEO29975.1"/>
    </source>
</evidence>
<dbReference type="EMBL" id="GG658170">
    <property type="protein sequence ID" value="EEO29975.1"/>
    <property type="molecule type" value="Genomic_DNA"/>
</dbReference>
<dbReference type="GeneID" id="77135031"/>
<dbReference type="Pfam" id="PF11681">
    <property type="entry name" value="Phage_Tube_PhiTE"/>
    <property type="match status" value="1"/>
</dbReference>
<dbReference type="Proteomes" id="UP000005089">
    <property type="component" value="Unassembled WGS sequence"/>
</dbReference>
<accession>C3X9U9</accession>
<protein>
    <recommendedName>
        <fullName evidence="3">Bacteriophage protein</fullName>
    </recommendedName>
</protein>
<organism evidence="1 2">
    <name type="scientific">Oxalobacter formigenes OXCC13</name>
    <dbReference type="NCBI Taxonomy" id="556269"/>
    <lineage>
        <taxon>Bacteria</taxon>
        <taxon>Pseudomonadati</taxon>
        <taxon>Pseudomonadota</taxon>
        <taxon>Betaproteobacteria</taxon>
        <taxon>Burkholderiales</taxon>
        <taxon>Oxalobacteraceae</taxon>
        <taxon>Oxalobacter</taxon>
    </lineage>
</organism>
<reference evidence="1 2" key="1">
    <citation type="submission" date="2009-02" db="EMBL/GenBank/DDBJ databases">
        <title>The Genome Sequence of Oxalobacter formigenes OXCC13.</title>
        <authorList>
            <consortium name="The Broad Institute Genome Sequencing Platform"/>
            <person name="Ward D."/>
            <person name="Young S.K."/>
            <person name="Kodira C.D."/>
            <person name="Zeng Q."/>
            <person name="Koehrsen M."/>
            <person name="Alvarado L."/>
            <person name="Berlin A."/>
            <person name="Borenstein D."/>
            <person name="Chen Z."/>
            <person name="Engels R."/>
            <person name="Freedman E."/>
            <person name="Gellesch M."/>
            <person name="Goldberg J."/>
            <person name="Griggs A."/>
            <person name="Gujja S."/>
            <person name="Heiman D."/>
            <person name="Hepburn T."/>
            <person name="Howarth C."/>
            <person name="Jen D."/>
            <person name="Larson L."/>
            <person name="Lewis B."/>
            <person name="Mehta T."/>
            <person name="Park D."/>
            <person name="Pearson M."/>
            <person name="Roberts A."/>
            <person name="Saif S."/>
            <person name="Shea T."/>
            <person name="Shenoy N."/>
            <person name="Sisk P."/>
            <person name="Stolte C."/>
            <person name="Sykes S."/>
            <person name="Walk T."/>
            <person name="White J."/>
            <person name="Yandava C."/>
            <person name="Allison M.J."/>
            <person name="Lander E."/>
            <person name="Nusbaum C."/>
            <person name="Galagan J."/>
            <person name="Birren B."/>
        </authorList>
    </citation>
    <scope>NUCLEOTIDE SEQUENCE [LARGE SCALE GENOMIC DNA]</scope>
    <source>
        <strain evidence="1 2">OXCC13</strain>
    </source>
</reference>
<dbReference type="OrthoDB" id="5465433at2"/>
<proteinExistence type="predicted"/>
<dbReference type="eggNOG" id="ENOG50302GH">
    <property type="taxonomic scope" value="Bacteria"/>
</dbReference>
<dbReference type="NCBIfam" id="NF047581">
    <property type="entry name" value="gp105_phage_fam"/>
    <property type="match status" value="1"/>
</dbReference>
<gene>
    <name evidence="1" type="ORF">OFBG_01003</name>
</gene>
<dbReference type="AlphaFoldDB" id="C3X9U9"/>
<dbReference type="HOGENOM" id="CLU_148035_0_0_4"/>
<keyword evidence="2" id="KW-1185">Reference proteome</keyword>
<evidence type="ECO:0000313" key="2">
    <source>
        <dbReference type="Proteomes" id="UP000005089"/>
    </source>
</evidence>
<dbReference type="STRING" id="847.BRW83_1144"/>
<dbReference type="RefSeq" id="WP_005880791.1">
    <property type="nucleotide sequence ID" value="NZ_CP019430.1"/>
</dbReference>
<evidence type="ECO:0008006" key="3">
    <source>
        <dbReference type="Google" id="ProtNLM"/>
    </source>
</evidence>
<name>C3X9U9_OXAFO</name>